<sequence length="89" mass="8906">MDDGDAAAVMATAAGGDDEVGVVMAAWVGFGGGVAARGSGDRVDPVERRLFGVGRKTRRKSFPSAGNGDGGGRVVAGGGRDIWGRESIV</sequence>
<keyword evidence="3" id="KW-1185">Reference proteome</keyword>
<protein>
    <submittedName>
        <fullName evidence="2">Uncharacterized protein</fullName>
    </submittedName>
</protein>
<reference evidence="2" key="2">
    <citation type="submission" date="2022-01" db="EMBL/GenBank/DDBJ databases">
        <authorList>
            <person name="Yamashiro T."/>
            <person name="Shiraishi A."/>
            <person name="Satake H."/>
            <person name="Nakayama K."/>
        </authorList>
    </citation>
    <scope>NUCLEOTIDE SEQUENCE</scope>
</reference>
<dbReference type="EMBL" id="BQNB010017473">
    <property type="protein sequence ID" value="GJT63597.1"/>
    <property type="molecule type" value="Genomic_DNA"/>
</dbReference>
<feature type="region of interest" description="Disordered" evidence="1">
    <location>
        <begin position="58"/>
        <end position="78"/>
    </location>
</feature>
<evidence type="ECO:0000313" key="3">
    <source>
        <dbReference type="Proteomes" id="UP001151760"/>
    </source>
</evidence>
<reference evidence="2" key="1">
    <citation type="journal article" date="2022" name="Int. J. Mol. Sci.">
        <title>Draft Genome of Tanacetum Coccineum: Genomic Comparison of Closely Related Tanacetum-Family Plants.</title>
        <authorList>
            <person name="Yamashiro T."/>
            <person name="Shiraishi A."/>
            <person name="Nakayama K."/>
            <person name="Satake H."/>
        </authorList>
    </citation>
    <scope>NUCLEOTIDE SEQUENCE</scope>
</reference>
<gene>
    <name evidence="2" type="ORF">Tco_1015077</name>
</gene>
<name>A0ABQ5FLK1_9ASTR</name>
<dbReference type="Proteomes" id="UP001151760">
    <property type="component" value="Unassembled WGS sequence"/>
</dbReference>
<accession>A0ABQ5FLK1</accession>
<comment type="caution">
    <text evidence="2">The sequence shown here is derived from an EMBL/GenBank/DDBJ whole genome shotgun (WGS) entry which is preliminary data.</text>
</comment>
<evidence type="ECO:0000313" key="2">
    <source>
        <dbReference type="EMBL" id="GJT63597.1"/>
    </source>
</evidence>
<proteinExistence type="predicted"/>
<evidence type="ECO:0000256" key="1">
    <source>
        <dbReference type="SAM" id="MobiDB-lite"/>
    </source>
</evidence>
<organism evidence="2 3">
    <name type="scientific">Tanacetum coccineum</name>
    <dbReference type="NCBI Taxonomy" id="301880"/>
    <lineage>
        <taxon>Eukaryota</taxon>
        <taxon>Viridiplantae</taxon>
        <taxon>Streptophyta</taxon>
        <taxon>Embryophyta</taxon>
        <taxon>Tracheophyta</taxon>
        <taxon>Spermatophyta</taxon>
        <taxon>Magnoliopsida</taxon>
        <taxon>eudicotyledons</taxon>
        <taxon>Gunneridae</taxon>
        <taxon>Pentapetalae</taxon>
        <taxon>asterids</taxon>
        <taxon>campanulids</taxon>
        <taxon>Asterales</taxon>
        <taxon>Asteraceae</taxon>
        <taxon>Asteroideae</taxon>
        <taxon>Anthemideae</taxon>
        <taxon>Anthemidinae</taxon>
        <taxon>Tanacetum</taxon>
    </lineage>
</organism>
<feature type="compositionally biased region" description="Gly residues" evidence="1">
    <location>
        <begin position="67"/>
        <end position="78"/>
    </location>
</feature>